<dbReference type="InterPro" id="IPR000866">
    <property type="entry name" value="AhpC/TSA"/>
</dbReference>
<gene>
    <name evidence="2" type="ORF">COX46_06010</name>
</gene>
<dbReference type="EMBL" id="PCRF01000294">
    <property type="protein sequence ID" value="PIP15397.1"/>
    <property type="molecule type" value="Genomic_DNA"/>
</dbReference>
<dbReference type="PROSITE" id="PS51352">
    <property type="entry name" value="THIOREDOXIN_2"/>
    <property type="match status" value="1"/>
</dbReference>
<dbReference type="GO" id="GO:0016209">
    <property type="term" value="F:antioxidant activity"/>
    <property type="evidence" value="ECO:0007669"/>
    <property type="project" value="InterPro"/>
</dbReference>
<reference evidence="2 3" key="1">
    <citation type="submission" date="2017-09" db="EMBL/GenBank/DDBJ databases">
        <title>Depth-based differentiation of microbial function through sediment-hosted aquifers and enrichment of novel symbionts in the deep terrestrial subsurface.</title>
        <authorList>
            <person name="Probst A.J."/>
            <person name="Ladd B."/>
            <person name="Jarett J.K."/>
            <person name="Geller-Mcgrath D.E."/>
            <person name="Sieber C.M."/>
            <person name="Emerson J.B."/>
            <person name="Anantharaman K."/>
            <person name="Thomas B.C."/>
            <person name="Malmstrom R."/>
            <person name="Stieglmeier M."/>
            <person name="Klingl A."/>
            <person name="Woyke T."/>
            <person name="Ryan C.M."/>
            <person name="Banfield J.F."/>
        </authorList>
    </citation>
    <scope>NUCLEOTIDE SEQUENCE [LARGE SCALE GENOMIC DNA]</scope>
    <source>
        <strain evidence="2">CG23_combo_of_CG06-09_8_20_14_all_48_7</strain>
    </source>
</reference>
<dbReference type="Proteomes" id="UP000230392">
    <property type="component" value="Unassembled WGS sequence"/>
</dbReference>
<dbReference type="SUPFAM" id="SSF52833">
    <property type="entry name" value="Thioredoxin-like"/>
    <property type="match status" value="1"/>
</dbReference>
<dbReference type="InterPro" id="IPR017937">
    <property type="entry name" value="Thioredoxin_CS"/>
</dbReference>
<dbReference type="PANTHER" id="PTHR42852">
    <property type="entry name" value="THIOL:DISULFIDE INTERCHANGE PROTEIN DSBE"/>
    <property type="match status" value="1"/>
</dbReference>
<dbReference type="PANTHER" id="PTHR42852:SF18">
    <property type="entry name" value="CHROMOSOME UNDETERMINED SCAFFOLD_47, WHOLE GENOME SHOTGUN SEQUENCE"/>
    <property type="match status" value="1"/>
</dbReference>
<feature type="domain" description="Thioredoxin" evidence="1">
    <location>
        <begin position="49"/>
        <end position="188"/>
    </location>
</feature>
<accession>A0A2G9Y860</accession>
<dbReference type="PROSITE" id="PS00194">
    <property type="entry name" value="THIOREDOXIN_1"/>
    <property type="match status" value="1"/>
</dbReference>
<evidence type="ECO:0000313" key="3">
    <source>
        <dbReference type="Proteomes" id="UP000230392"/>
    </source>
</evidence>
<dbReference type="InterPro" id="IPR013766">
    <property type="entry name" value="Thioredoxin_domain"/>
</dbReference>
<dbReference type="GO" id="GO:0016491">
    <property type="term" value="F:oxidoreductase activity"/>
    <property type="evidence" value="ECO:0007669"/>
    <property type="project" value="InterPro"/>
</dbReference>
<dbReference type="InterPro" id="IPR036249">
    <property type="entry name" value="Thioredoxin-like_sf"/>
</dbReference>
<organism evidence="2 3">
    <name type="scientific">bacterium (Candidatus Ratteibacteria) CG23_combo_of_CG06-09_8_20_14_all_48_7</name>
    <dbReference type="NCBI Taxonomy" id="2014292"/>
    <lineage>
        <taxon>Bacteria</taxon>
        <taxon>Candidatus Ratteibacteria</taxon>
    </lineage>
</organism>
<sequence length="188" mass="20844">MSIIPRGNVKQIKKKGRLWTLVLSVLLLSGGLLFAQQSKGGSPTIKVGGLLDKTAPGFTATLLDGKTISLNSLKGKVIILNFWATWCPPCRKEIPEFIKFYQRYTSQGIELLGISVDDDESSLRQFVQASKINYPVAWDRSGRVSSLYGGIRSIPTTFVIDRKGVIRKKFVGSLSRDQLIQAVQPYLK</sequence>
<evidence type="ECO:0000259" key="1">
    <source>
        <dbReference type="PROSITE" id="PS51352"/>
    </source>
</evidence>
<dbReference type="AlphaFoldDB" id="A0A2G9Y860"/>
<dbReference type="CDD" id="cd02966">
    <property type="entry name" value="TlpA_like_family"/>
    <property type="match status" value="1"/>
</dbReference>
<protein>
    <recommendedName>
        <fullName evidence="1">Thioredoxin domain-containing protein</fullName>
    </recommendedName>
</protein>
<dbReference type="Gene3D" id="3.40.30.10">
    <property type="entry name" value="Glutaredoxin"/>
    <property type="match status" value="1"/>
</dbReference>
<dbReference type="InterPro" id="IPR050553">
    <property type="entry name" value="Thioredoxin_ResA/DsbE_sf"/>
</dbReference>
<evidence type="ECO:0000313" key="2">
    <source>
        <dbReference type="EMBL" id="PIP15397.1"/>
    </source>
</evidence>
<name>A0A2G9Y860_9BACT</name>
<dbReference type="Pfam" id="PF00578">
    <property type="entry name" value="AhpC-TSA"/>
    <property type="match status" value="1"/>
</dbReference>
<comment type="caution">
    <text evidence="2">The sequence shown here is derived from an EMBL/GenBank/DDBJ whole genome shotgun (WGS) entry which is preliminary data.</text>
</comment>
<proteinExistence type="predicted"/>